<evidence type="ECO:0000256" key="2">
    <source>
        <dbReference type="ARBA" id="ARBA00022692"/>
    </source>
</evidence>
<feature type="transmembrane region" description="Helical" evidence="5">
    <location>
        <begin position="60"/>
        <end position="81"/>
    </location>
</feature>
<keyword evidence="9" id="KW-1185">Reference proteome</keyword>
<proteinExistence type="predicted"/>
<comment type="caution">
    <text evidence="7">The sequence shown here is derived from an EMBL/GenBank/DDBJ whole genome shotgun (WGS) entry which is preliminary data.</text>
</comment>
<name>A0A0Q9YVU2_9GAMM</name>
<comment type="subcellular location">
    <subcellularLocation>
        <location evidence="1">Membrane</location>
        <topology evidence="1">Multi-pass membrane protein</topology>
    </subcellularLocation>
</comment>
<organism evidence="7">
    <name type="scientific">Candidatus Berkiella aquae</name>
    <dbReference type="NCBI Taxonomy" id="295108"/>
    <lineage>
        <taxon>Bacteria</taxon>
        <taxon>Pseudomonadati</taxon>
        <taxon>Pseudomonadota</taxon>
        <taxon>Gammaproteobacteria</taxon>
        <taxon>Candidatus Berkiellales</taxon>
        <taxon>Candidatus Berkiellaceae</taxon>
        <taxon>Candidatus Berkiella</taxon>
    </lineage>
</organism>
<dbReference type="GO" id="GO:0055085">
    <property type="term" value="P:transmembrane transport"/>
    <property type="evidence" value="ECO:0007669"/>
    <property type="project" value="InterPro"/>
</dbReference>
<reference evidence="8" key="3">
    <citation type="submission" date="2021-06" db="EMBL/GenBank/DDBJ databases">
        <title>Genomic Description and Analysis of Intracellular Bacteria, Candidatus Berkiella cookevillensis and Candidatus Berkiella aquae.</title>
        <authorList>
            <person name="Kidane D.T."/>
            <person name="Mehari Y.T."/>
            <person name="Rice F.C."/>
            <person name="Arivett B.A."/>
            <person name="Farone A.L."/>
            <person name="Berk S.G."/>
            <person name="Farone M.B."/>
        </authorList>
    </citation>
    <scope>NUCLEOTIDE SEQUENCE</scope>
    <source>
        <strain evidence="8">HT99</strain>
    </source>
</reference>
<evidence type="ECO:0000256" key="4">
    <source>
        <dbReference type="ARBA" id="ARBA00023136"/>
    </source>
</evidence>
<keyword evidence="4 5" id="KW-0472">Membrane</keyword>
<feature type="transmembrane region" description="Helical" evidence="5">
    <location>
        <begin position="87"/>
        <end position="120"/>
    </location>
</feature>
<dbReference type="STRING" id="295108.HT99x_01926"/>
<dbReference type="PATRIC" id="fig|1590043.3.peg.1964"/>
<dbReference type="Pfam" id="PF00916">
    <property type="entry name" value="Sulfate_transp"/>
    <property type="match status" value="1"/>
</dbReference>
<dbReference type="EMBL" id="LKAJ02000001">
    <property type="protein sequence ID" value="MCS5710040.1"/>
    <property type="molecule type" value="Genomic_DNA"/>
</dbReference>
<evidence type="ECO:0000259" key="6">
    <source>
        <dbReference type="Pfam" id="PF00916"/>
    </source>
</evidence>
<dbReference type="RefSeq" id="WP_075066548.1">
    <property type="nucleotide sequence ID" value="NZ_LKAJ02000001.1"/>
</dbReference>
<dbReference type="OrthoDB" id="9769739at2"/>
<dbReference type="AlphaFoldDB" id="A0A0Q9YVU2"/>
<evidence type="ECO:0000256" key="5">
    <source>
        <dbReference type="SAM" id="Phobius"/>
    </source>
</evidence>
<dbReference type="PANTHER" id="PTHR11814">
    <property type="entry name" value="SULFATE TRANSPORTER"/>
    <property type="match status" value="1"/>
</dbReference>
<keyword evidence="2 5" id="KW-0812">Transmembrane</keyword>
<evidence type="ECO:0000256" key="1">
    <source>
        <dbReference type="ARBA" id="ARBA00004141"/>
    </source>
</evidence>
<feature type="transmembrane region" description="Helical" evidence="5">
    <location>
        <begin position="358"/>
        <end position="390"/>
    </location>
</feature>
<feature type="transmembrane region" description="Helical" evidence="5">
    <location>
        <begin position="410"/>
        <end position="439"/>
    </location>
</feature>
<dbReference type="Proteomes" id="UP000051497">
    <property type="component" value="Unassembled WGS sequence"/>
</dbReference>
<keyword evidence="3 5" id="KW-1133">Transmembrane helix</keyword>
<gene>
    <name evidence="7" type="primary">dauA</name>
    <name evidence="8" type="ORF">HT99x_001220</name>
    <name evidence="7" type="ORF">HT99x_01926</name>
</gene>
<feature type="transmembrane region" description="Helical" evidence="5">
    <location>
        <begin position="204"/>
        <end position="222"/>
    </location>
</feature>
<feature type="transmembrane region" description="Helical" evidence="5">
    <location>
        <begin position="32"/>
        <end position="53"/>
    </location>
</feature>
<reference evidence="7" key="1">
    <citation type="submission" date="2015-09" db="EMBL/GenBank/DDBJ databases">
        <title>Draft Genome Sequences of Two Novel Amoeba-resistant Intranuclear Bacteria, Candidatus Berkiella cookevillensis and Candidatus Berkiella aquae.</title>
        <authorList>
            <person name="Mehari Y.T."/>
            <person name="Arivett B.A."/>
            <person name="Farone A.L."/>
            <person name="Gunderson J.H."/>
            <person name="Farone M.B."/>
        </authorList>
    </citation>
    <scope>NUCLEOTIDE SEQUENCE [LARGE SCALE GENOMIC DNA]</scope>
    <source>
        <strain evidence="7">HT99</strain>
    </source>
</reference>
<evidence type="ECO:0000313" key="7">
    <source>
        <dbReference type="EMBL" id="KRG21006.1"/>
    </source>
</evidence>
<reference evidence="8" key="2">
    <citation type="journal article" date="2016" name="Genome Announc.">
        <title>Draft Genome Sequences of Two Novel Amoeba-Resistant Intranuclear Bacteria, 'Candidatus Berkiella cookevillensis' and 'Candidatus Berkiella aquae'.</title>
        <authorList>
            <person name="Mehari Y.T."/>
            <person name="Arivett B.A."/>
            <person name="Farone A.L."/>
            <person name="Gunderson J.H."/>
            <person name="Farone M.B."/>
        </authorList>
    </citation>
    <scope>NUCLEOTIDE SEQUENCE</scope>
    <source>
        <strain evidence="8">HT99</strain>
    </source>
</reference>
<dbReference type="InterPro" id="IPR011547">
    <property type="entry name" value="SLC26A/SulP_dom"/>
</dbReference>
<feature type="transmembrane region" description="Helical" evidence="5">
    <location>
        <begin position="277"/>
        <end position="300"/>
    </location>
</feature>
<sequence>MLKRTIGLLPIGWALRQSLEKGYTWQDFRADFGAALVVSLIALPLSMALAIAVGLAPEHGIYTAIVAGIAAALLGGSLFQISGPTAAFVVILIPIVTQLGLRGIIWCQILAGFILIMLGFAKIGQLIHRVPYAVTTGFTTGIAIVLATLSLKDFLGINMVNTSTHYADKVANLFENLPHTQWPTAIVGTLTMLAMVNAKRLPKFIPAPILGILIGALVAWFLNHFGYTVATIGSEFSYRSHDGNMHMGVPPFAPSLHLPTLLPNDLFTIPSLAELKILIFPALIIATLVALESLLSAAIADSLTQTKHQPNAELKGIGVANILCGLASGIPATAAIARTAANIHSGAKSPIACILHSLLILLYVLLFTPLICYIPMTTLAAILLITAYRMSHLEHFIKIIRHDVFENRTILLSCCLTTVFIDMVAGIGLGMALAGIFYIRNRMKNLFRI</sequence>
<evidence type="ECO:0000313" key="9">
    <source>
        <dbReference type="Proteomes" id="UP000051497"/>
    </source>
</evidence>
<feature type="transmembrane region" description="Helical" evidence="5">
    <location>
        <begin position="132"/>
        <end position="151"/>
    </location>
</feature>
<dbReference type="EMBL" id="LKAJ01000007">
    <property type="protein sequence ID" value="KRG21006.1"/>
    <property type="molecule type" value="Genomic_DNA"/>
</dbReference>
<accession>A0A0Q9YVU2</accession>
<feature type="domain" description="SLC26A/SulP transporter" evidence="6">
    <location>
        <begin position="28"/>
        <end position="407"/>
    </location>
</feature>
<evidence type="ECO:0000313" key="8">
    <source>
        <dbReference type="EMBL" id="MCS5710040.1"/>
    </source>
</evidence>
<evidence type="ECO:0000256" key="3">
    <source>
        <dbReference type="ARBA" id="ARBA00022989"/>
    </source>
</evidence>
<protein>
    <submittedName>
        <fullName evidence="7">C4-dicarboxylic acid transporter DauA</fullName>
    </submittedName>
    <submittedName>
        <fullName evidence="8">Sodium-independent anion transporter</fullName>
    </submittedName>
</protein>
<dbReference type="GO" id="GO:0016020">
    <property type="term" value="C:membrane"/>
    <property type="evidence" value="ECO:0007669"/>
    <property type="project" value="UniProtKB-SubCell"/>
</dbReference>
<dbReference type="InterPro" id="IPR001902">
    <property type="entry name" value="SLC26A/SulP_fam"/>
</dbReference>